<evidence type="ECO:0000313" key="2">
    <source>
        <dbReference type="EMBL" id="GKV39173.1"/>
    </source>
</evidence>
<gene>
    <name evidence="2" type="ORF">SLEP1_g46981</name>
</gene>
<protein>
    <submittedName>
        <fullName evidence="2">Uncharacterized protein</fullName>
    </submittedName>
</protein>
<reference evidence="2 3" key="1">
    <citation type="journal article" date="2021" name="Commun. Biol.">
        <title>The genome of Shorea leprosula (Dipterocarpaceae) highlights the ecological relevance of drought in aseasonal tropical rainforests.</title>
        <authorList>
            <person name="Ng K.K.S."/>
            <person name="Kobayashi M.J."/>
            <person name="Fawcett J.A."/>
            <person name="Hatakeyama M."/>
            <person name="Paape T."/>
            <person name="Ng C.H."/>
            <person name="Ang C.C."/>
            <person name="Tnah L.H."/>
            <person name="Lee C.T."/>
            <person name="Nishiyama T."/>
            <person name="Sese J."/>
            <person name="O'Brien M.J."/>
            <person name="Copetti D."/>
            <person name="Mohd Noor M.I."/>
            <person name="Ong R.C."/>
            <person name="Putra M."/>
            <person name="Sireger I.Z."/>
            <person name="Indrioko S."/>
            <person name="Kosugi Y."/>
            <person name="Izuno A."/>
            <person name="Isagi Y."/>
            <person name="Lee S.L."/>
            <person name="Shimizu K.K."/>
        </authorList>
    </citation>
    <scope>NUCLEOTIDE SEQUENCE [LARGE SCALE GENOMIC DNA]</scope>
    <source>
        <strain evidence="2">214</strain>
    </source>
</reference>
<proteinExistence type="predicted"/>
<accession>A0AAV5LP02</accession>
<organism evidence="2 3">
    <name type="scientific">Rubroshorea leprosula</name>
    <dbReference type="NCBI Taxonomy" id="152421"/>
    <lineage>
        <taxon>Eukaryota</taxon>
        <taxon>Viridiplantae</taxon>
        <taxon>Streptophyta</taxon>
        <taxon>Embryophyta</taxon>
        <taxon>Tracheophyta</taxon>
        <taxon>Spermatophyta</taxon>
        <taxon>Magnoliopsida</taxon>
        <taxon>eudicotyledons</taxon>
        <taxon>Gunneridae</taxon>
        <taxon>Pentapetalae</taxon>
        <taxon>rosids</taxon>
        <taxon>malvids</taxon>
        <taxon>Malvales</taxon>
        <taxon>Dipterocarpaceae</taxon>
        <taxon>Rubroshorea</taxon>
    </lineage>
</organism>
<keyword evidence="1" id="KW-0472">Membrane</keyword>
<keyword evidence="1" id="KW-0812">Transmembrane</keyword>
<dbReference type="Proteomes" id="UP001054252">
    <property type="component" value="Unassembled WGS sequence"/>
</dbReference>
<sequence>MDYVLYLVNVIPFGVVVILIFNEILKIPPSLIGAGKQNAEARKVADTF</sequence>
<dbReference type="EMBL" id="BPVZ01000133">
    <property type="protein sequence ID" value="GKV39173.1"/>
    <property type="molecule type" value="Genomic_DNA"/>
</dbReference>
<dbReference type="AlphaFoldDB" id="A0AAV5LP02"/>
<name>A0AAV5LP02_9ROSI</name>
<evidence type="ECO:0000256" key="1">
    <source>
        <dbReference type="SAM" id="Phobius"/>
    </source>
</evidence>
<feature type="transmembrane region" description="Helical" evidence="1">
    <location>
        <begin position="6"/>
        <end position="25"/>
    </location>
</feature>
<evidence type="ECO:0000313" key="3">
    <source>
        <dbReference type="Proteomes" id="UP001054252"/>
    </source>
</evidence>
<comment type="caution">
    <text evidence="2">The sequence shown here is derived from an EMBL/GenBank/DDBJ whole genome shotgun (WGS) entry which is preliminary data.</text>
</comment>
<keyword evidence="1" id="KW-1133">Transmembrane helix</keyword>
<keyword evidence="3" id="KW-1185">Reference proteome</keyword>